<dbReference type="Gene3D" id="2.30.22.10">
    <property type="entry name" value="Head domain of nucleotide exchange factor GrpE"/>
    <property type="match status" value="1"/>
</dbReference>
<feature type="non-terminal residue" evidence="4">
    <location>
        <position position="1"/>
    </location>
</feature>
<dbReference type="Pfam" id="PF01025">
    <property type="entry name" value="GrpE"/>
    <property type="match status" value="1"/>
</dbReference>
<dbReference type="EMBL" id="BRYB01004742">
    <property type="protein sequence ID" value="GMI35999.1"/>
    <property type="molecule type" value="Genomic_DNA"/>
</dbReference>
<reference evidence="4 5" key="1">
    <citation type="journal article" date="2023" name="Commun. Biol.">
        <title>Genome analysis of Parmales, the sister group of diatoms, reveals the evolutionary specialization of diatoms from phago-mixotrophs to photoautotrophs.</title>
        <authorList>
            <person name="Ban H."/>
            <person name="Sato S."/>
            <person name="Yoshikawa S."/>
            <person name="Yamada K."/>
            <person name="Nakamura Y."/>
            <person name="Ichinomiya M."/>
            <person name="Sato N."/>
            <person name="Blanc-Mathieu R."/>
            <person name="Endo H."/>
            <person name="Kuwata A."/>
            <person name="Ogata H."/>
        </authorList>
    </citation>
    <scope>NUCLEOTIDE SEQUENCE [LARGE SCALE GENOMIC DNA]</scope>
</reference>
<accession>A0ABQ6MY08</accession>
<comment type="function">
    <text evidence="2">Essential component of the PAM complex, a complex required for the translocation of transit peptide-containing proteins from the inner membrane into the mitochondrial matrix in an ATP-dependent manner.</text>
</comment>
<comment type="similarity">
    <text evidence="3">Belongs to the GrpE family.</text>
</comment>
<dbReference type="InterPro" id="IPR000740">
    <property type="entry name" value="GrpE"/>
</dbReference>
<dbReference type="PROSITE" id="PS01071">
    <property type="entry name" value="GRPE"/>
    <property type="match status" value="1"/>
</dbReference>
<comment type="subcellular location">
    <subcellularLocation>
        <location evidence="2">Mitochondrion matrix</location>
    </subcellularLocation>
</comment>
<keyword evidence="1 2" id="KW-0143">Chaperone</keyword>
<evidence type="ECO:0000313" key="5">
    <source>
        <dbReference type="Proteomes" id="UP001165060"/>
    </source>
</evidence>
<organism evidence="4 5">
    <name type="scientific">Tetraparma gracilis</name>
    <dbReference type="NCBI Taxonomy" id="2962635"/>
    <lineage>
        <taxon>Eukaryota</taxon>
        <taxon>Sar</taxon>
        <taxon>Stramenopiles</taxon>
        <taxon>Ochrophyta</taxon>
        <taxon>Bolidophyceae</taxon>
        <taxon>Parmales</taxon>
        <taxon>Triparmaceae</taxon>
        <taxon>Tetraparma</taxon>
    </lineage>
</organism>
<keyword evidence="2" id="KW-0496">Mitochondrion</keyword>
<sequence>AFESVPTDSASAPVAASYRACYDSLLSTFASLNVTEIPTVGSEFDAELHQAIAQLPSEDHGSGVVCQEFAKGYVRGDKLIRPAMVAVAL</sequence>
<dbReference type="InterPro" id="IPR009012">
    <property type="entry name" value="GrpE_head"/>
</dbReference>
<dbReference type="SUPFAM" id="SSF51064">
    <property type="entry name" value="Head domain of nucleotide exchange factor GrpE"/>
    <property type="match status" value="1"/>
</dbReference>
<dbReference type="Proteomes" id="UP001165060">
    <property type="component" value="Unassembled WGS sequence"/>
</dbReference>
<evidence type="ECO:0000256" key="3">
    <source>
        <dbReference type="RuleBase" id="RU004478"/>
    </source>
</evidence>
<keyword evidence="5" id="KW-1185">Reference proteome</keyword>
<evidence type="ECO:0000256" key="2">
    <source>
        <dbReference type="RuleBase" id="RU000640"/>
    </source>
</evidence>
<dbReference type="PANTHER" id="PTHR21237:SF40">
    <property type="entry name" value="CELL CYCLE AND APOPTOSIS REGULATOR PROTEIN 2"/>
    <property type="match status" value="1"/>
</dbReference>
<protein>
    <recommendedName>
        <fullName evidence="2">GrpE protein homolog</fullName>
    </recommendedName>
</protein>
<evidence type="ECO:0000256" key="1">
    <source>
        <dbReference type="ARBA" id="ARBA00023186"/>
    </source>
</evidence>
<evidence type="ECO:0000313" key="4">
    <source>
        <dbReference type="EMBL" id="GMI35999.1"/>
    </source>
</evidence>
<comment type="caution">
    <text evidence="4">The sequence shown here is derived from an EMBL/GenBank/DDBJ whole genome shotgun (WGS) entry which is preliminary data.</text>
</comment>
<dbReference type="PRINTS" id="PR00773">
    <property type="entry name" value="GRPEPROTEIN"/>
</dbReference>
<dbReference type="PANTHER" id="PTHR21237">
    <property type="entry name" value="GRPE PROTEIN"/>
    <property type="match status" value="1"/>
</dbReference>
<name>A0ABQ6MY08_9STRA</name>
<gene>
    <name evidence="4" type="ORF">TeGR_g15005</name>
</gene>
<proteinExistence type="inferred from homology"/>